<protein>
    <submittedName>
        <fullName evidence="2">PD40 domain-containing protein</fullName>
    </submittedName>
</protein>
<gene>
    <name evidence="2" type="ORF">JK635_08800</name>
</gene>
<proteinExistence type="inferred from homology"/>
<evidence type="ECO:0000313" key="2">
    <source>
        <dbReference type="EMBL" id="MBL4952305.1"/>
    </source>
</evidence>
<dbReference type="Pfam" id="PF07676">
    <property type="entry name" value="PD40"/>
    <property type="match status" value="1"/>
</dbReference>
<keyword evidence="3" id="KW-1185">Reference proteome</keyword>
<evidence type="ECO:0000256" key="1">
    <source>
        <dbReference type="ARBA" id="ARBA00009820"/>
    </source>
</evidence>
<sequence length="379" mass="44022">MLAAFIRNDDLWLKIDKQERRLTNREYIRFPKWSKDGSWIAYLRGRKDSRNPDELWLYHLPTNKHLKVKEEVSNHFQWSPRKTELSFMIQNDVYVLTIEPSETLSIRLVAKSIENFSWLPSGDGLLVSKKKNQLLNSDILLYQVMLGKNQQEPVINHFYTVPVGSNEIVVSTSQFKWSHDHRWLSFLLVPTASVSADSNTLCILSADGKLFRRIDEIDWFRWAPKKNILAYISGTGREANINKQLRAIQATSTKGLVYTPDGLVDGDFTWKNDGWLFVSRLVEDEQAPLHLRPLPSLFKVNASTGKAKPASYPELNEGDYAPEFFNRQLFWISNTNPRTADVMFSDGRNVGKHWIKNITLASSYYGKWNWQEVFSLYRL</sequence>
<comment type="similarity">
    <text evidence="1">Belongs to the TolB family.</text>
</comment>
<reference evidence="2 3" key="1">
    <citation type="submission" date="2021-01" db="EMBL/GenBank/DDBJ databases">
        <title>Genome public.</title>
        <authorList>
            <person name="Liu C."/>
            <person name="Sun Q."/>
        </authorList>
    </citation>
    <scope>NUCLEOTIDE SEQUENCE [LARGE SCALE GENOMIC DNA]</scope>
    <source>
        <strain evidence="2 3">YIM B02564</strain>
    </source>
</reference>
<comment type="caution">
    <text evidence="2">The sequence shown here is derived from an EMBL/GenBank/DDBJ whole genome shotgun (WGS) entry which is preliminary data.</text>
</comment>
<name>A0ABS1TQX2_9BACI</name>
<dbReference type="Proteomes" id="UP000623967">
    <property type="component" value="Unassembled WGS sequence"/>
</dbReference>
<dbReference type="PANTHER" id="PTHR36842">
    <property type="entry name" value="PROTEIN TOLB HOMOLOG"/>
    <property type="match status" value="1"/>
</dbReference>
<dbReference type="InterPro" id="IPR011042">
    <property type="entry name" value="6-blade_b-propeller_TolB-like"/>
</dbReference>
<dbReference type="Gene3D" id="2.120.10.30">
    <property type="entry name" value="TolB, C-terminal domain"/>
    <property type="match status" value="1"/>
</dbReference>
<dbReference type="InterPro" id="IPR011659">
    <property type="entry name" value="WD40"/>
</dbReference>
<dbReference type="EMBL" id="JAESWB010000165">
    <property type="protein sequence ID" value="MBL4952305.1"/>
    <property type="molecule type" value="Genomic_DNA"/>
</dbReference>
<accession>A0ABS1TQX2</accession>
<dbReference type="Gene3D" id="2.120.10.60">
    <property type="entry name" value="Tricorn protease N-terminal domain"/>
    <property type="match status" value="1"/>
</dbReference>
<organism evidence="2 3">
    <name type="scientific">Neobacillus paridis</name>
    <dbReference type="NCBI Taxonomy" id="2803862"/>
    <lineage>
        <taxon>Bacteria</taxon>
        <taxon>Bacillati</taxon>
        <taxon>Bacillota</taxon>
        <taxon>Bacilli</taxon>
        <taxon>Bacillales</taxon>
        <taxon>Bacillaceae</taxon>
        <taxon>Neobacillus</taxon>
    </lineage>
</organism>
<dbReference type="RefSeq" id="WP_202653574.1">
    <property type="nucleotide sequence ID" value="NZ_JAESWB010000165.1"/>
</dbReference>
<evidence type="ECO:0000313" key="3">
    <source>
        <dbReference type="Proteomes" id="UP000623967"/>
    </source>
</evidence>
<dbReference type="PANTHER" id="PTHR36842:SF1">
    <property type="entry name" value="PROTEIN TOLB"/>
    <property type="match status" value="1"/>
</dbReference>
<dbReference type="SUPFAM" id="SSF82171">
    <property type="entry name" value="DPP6 N-terminal domain-like"/>
    <property type="match status" value="1"/>
</dbReference>